<dbReference type="InterPro" id="IPR000639">
    <property type="entry name" value="Epox_hydrolase-like"/>
</dbReference>
<keyword evidence="1 3" id="KW-0378">Hydrolase</keyword>
<evidence type="ECO:0000313" key="3">
    <source>
        <dbReference type="EMBL" id="WOC14480.1"/>
    </source>
</evidence>
<dbReference type="GO" id="GO:0004301">
    <property type="term" value="F:epoxide hydrolase activity"/>
    <property type="evidence" value="ECO:0007669"/>
    <property type="project" value="UniProtKB-EC"/>
</dbReference>
<dbReference type="RefSeq" id="WP_420712816.1">
    <property type="nucleotide sequence ID" value="NZ_CP128986.1"/>
</dbReference>
<organism evidence="3">
    <name type="scientific">Gordonia sp. MP11Mi</name>
    <dbReference type="NCBI Taxonomy" id="3022769"/>
    <lineage>
        <taxon>Bacteria</taxon>
        <taxon>Bacillati</taxon>
        <taxon>Actinomycetota</taxon>
        <taxon>Actinomycetes</taxon>
        <taxon>Mycobacteriales</taxon>
        <taxon>Gordoniaceae</taxon>
        <taxon>Gordonia</taxon>
    </lineage>
</organism>
<dbReference type="PANTHER" id="PTHR43329">
    <property type="entry name" value="EPOXIDE HYDROLASE"/>
    <property type="match status" value="1"/>
</dbReference>
<dbReference type="InterPro" id="IPR000073">
    <property type="entry name" value="AB_hydrolase_1"/>
</dbReference>
<name>A0AA97D0F2_9ACTN</name>
<dbReference type="Gene3D" id="3.40.50.1820">
    <property type="entry name" value="alpha/beta hydrolase"/>
    <property type="match status" value="1"/>
</dbReference>
<reference evidence="3" key="1">
    <citation type="submission" date="2023-06" db="EMBL/GenBank/DDBJ databases">
        <title>Gordonia sp. nov. and Pseudochrobactrum sp. nov., two species isolated from the burying beetle Nicrophorus vespilloides.</title>
        <authorList>
            <person name="Poehlein A."/>
            <person name="Guzman J."/>
            <person name="Daniel R."/>
            <person name="Vilcinskas A."/>
        </authorList>
    </citation>
    <scope>NUCLEOTIDE SEQUENCE</scope>
    <source>
        <strain evidence="3">MP11Mi</strain>
    </source>
</reference>
<dbReference type="EC" id="3.3.2.10" evidence="3"/>
<dbReference type="PRINTS" id="PR00412">
    <property type="entry name" value="EPOXHYDRLASE"/>
</dbReference>
<dbReference type="EMBL" id="CP128986">
    <property type="protein sequence ID" value="WOC14480.1"/>
    <property type="molecule type" value="Genomic_DNA"/>
</dbReference>
<dbReference type="Pfam" id="PF00561">
    <property type="entry name" value="Abhydrolase_1"/>
    <property type="match status" value="1"/>
</dbReference>
<dbReference type="InterPro" id="IPR029058">
    <property type="entry name" value="AB_hydrolase_fold"/>
</dbReference>
<protein>
    <submittedName>
        <fullName evidence="3">Epoxide hydrolase A</fullName>
        <ecNumber evidence="3">3.3.2.10</ecNumber>
    </submittedName>
</protein>
<sequence>METEHLTIDHDGLSFDVQLSGPARGPVAVLLHGFPVDSRCWDDVIPRLHESGMRTVTIDQRGYSPGARPEGVDAYTLDKLTGDVLAILGHLNIAYSMIVGHDWGGIVAWHLAANNPDRFTSLVAISTGHPSAMRDALAGNDDQRERSSYIKWFVASDAEEKIAADGGERLRASGVTDVELEPLLEPGALTGPLNWYRANFTGDIATKLACPPVEIPTTMVWSDADSALGRDQAELSGRYAYGDYRFSVVTGVDHWVPQKAPAAVASEIALRSSLF</sequence>
<evidence type="ECO:0000259" key="2">
    <source>
        <dbReference type="Pfam" id="PF00561"/>
    </source>
</evidence>
<feature type="domain" description="AB hydrolase-1" evidence="2">
    <location>
        <begin position="29"/>
        <end position="146"/>
    </location>
</feature>
<dbReference type="SUPFAM" id="SSF53474">
    <property type="entry name" value="alpha/beta-Hydrolases"/>
    <property type="match status" value="1"/>
</dbReference>
<dbReference type="AlphaFoldDB" id="A0AA97D0F2"/>
<accession>A0AA97D0F2</accession>
<proteinExistence type="predicted"/>
<evidence type="ECO:0000256" key="1">
    <source>
        <dbReference type="ARBA" id="ARBA00022801"/>
    </source>
</evidence>
<gene>
    <name evidence="3" type="primary">ephA_2</name>
    <name evidence="3" type="ORF">MP11Mi_36020</name>
</gene>